<dbReference type="Gene3D" id="1.10.530.10">
    <property type="match status" value="1"/>
</dbReference>
<proteinExistence type="predicted"/>
<comment type="caution">
    <text evidence="3">The sequence shown here is derived from an EMBL/GenBank/DDBJ whole genome shotgun (WGS) entry which is preliminary data.</text>
</comment>
<evidence type="ECO:0000259" key="2">
    <source>
        <dbReference type="PROSITE" id="PS51782"/>
    </source>
</evidence>
<evidence type="ECO:0000256" key="1">
    <source>
        <dbReference type="PIRSR" id="PIRSR611757-1"/>
    </source>
</evidence>
<dbReference type="InterPro" id="IPR011757">
    <property type="entry name" value="Lytic_transglycosylase_MltB"/>
</dbReference>
<dbReference type="InterPro" id="IPR018392">
    <property type="entry name" value="LysM"/>
</dbReference>
<dbReference type="GO" id="GO:0008933">
    <property type="term" value="F:peptidoglycan lytic transglycosylase activity"/>
    <property type="evidence" value="ECO:0007669"/>
    <property type="project" value="TreeGrafter"/>
</dbReference>
<dbReference type="PANTHER" id="PTHR30163">
    <property type="entry name" value="MEMBRANE-BOUND LYTIC MUREIN TRANSGLYCOSYLASE B"/>
    <property type="match status" value="1"/>
</dbReference>
<protein>
    <submittedName>
        <fullName evidence="3">Lytic murein transglycosylase B</fullName>
    </submittedName>
</protein>
<dbReference type="SUPFAM" id="SSF53955">
    <property type="entry name" value="Lysozyme-like"/>
    <property type="match status" value="1"/>
</dbReference>
<accession>A0A368C8C8</accession>
<dbReference type="NCBIfam" id="TIGR02282">
    <property type="entry name" value="MltB"/>
    <property type="match status" value="1"/>
</dbReference>
<organism evidence="3 4">
    <name type="scientific">SAR86 cluster bacterium</name>
    <dbReference type="NCBI Taxonomy" id="2030880"/>
    <lineage>
        <taxon>Bacteria</taxon>
        <taxon>Pseudomonadati</taxon>
        <taxon>Pseudomonadota</taxon>
        <taxon>Gammaproteobacteria</taxon>
        <taxon>SAR86 cluster</taxon>
    </lineage>
</organism>
<feature type="domain" description="LysM" evidence="2">
    <location>
        <begin position="261"/>
        <end position="305"/>
    </location>
</feature>
<dbReference type="InterPro" id="IPR023346">
    <property type="entry name" value="Lysozyme-like_dom_sf"/>
</dbReference>
<gene>
    <name evidence="3" type="primary">mltB</name>
    <name evidence="3" type="ORF">DBW92_01150</name>
</gene>
<reference evidence="3 4" key="1">
    <citation type="journal article" date="2018" name="Microbiome">
        <title>Fine metagenomic profile of the Mediterranean stratified and mixed water columns revealed by assembly and recruitment.</title>
        <authorList>
            <person name="Haro-Moreno J.M."/>
            <person name="Lopez-Perez M."/>
            <person name="De La Torre J.R."/>
            <person name="Picazo A."/>
            <person name="Camacho A."/>
            <person name="Rodriguez-Valera F."/>
        </authorList>
    </citation>
    <scope>NUCLEOTIDE SEQUENCE [LARGE SCALE GENOMIC DNA]</scope>
    <source>
        <strain evidence="3">MED-G78</strain>
    </source>
</reference>
<dbReference type="CDD" id="cd00118">
    <property type="entry name" value="LysM"/>
    <property type="match status" value="1"/>
</dbReference>
<dbReference type="EMBL" id="QOPI01000003">
    <property type="protein sequence ID" value="RCL45357.1"/>
    <property type="molecule type" value="Genomic_DNA"/>
</dbReference>
<evidence type="ECO:0000313" key="4">
    <source>
        <dbReference type="Proteomes" id="UP000252915"/>
    </source>
</evidence>
<dbReference type="PROSITE" id="PS51782">
    <property type="entry name" value="LYSM"/>
    <property type="match status" value="1"/>
</dbReference>
<dbReference type="CDD" id="cd13399">
    <property type="entry name" value="Slt35-like"/>
    <property type="match status" value="1"/>
</dbReference>
<dbReference type="InterPro" id="IPR043426">
    <property type="entry name" value="MltB-like"/>
</dbReference>
<dbReference type="FunFam" id="1.10.8.350:FF:000001">
    <property type="entry name" value="Lytic murein transglycosylase B"/>
    <property type="match status" value="1"/>
</dbReference>
<dbReference type="GO" id="GO:0009253">
    <property type="term" value="P:peptidoglycan catabolic process"/>
    <property type="evidence" value="ECO:0007669"/>
    <property type="project" value="TreeGrafter"/>
</dbReference>
<dbReference type="SMART" id="SM00257">
    <property type="entry name" value="LysM"/>
    <property type="match status" value="1"/>
</dbReference>
<dbReference type="Gene3D" id="1.10.8.350">
    <property type="entry name" value="Bacterial muramidase"/>
    <property type="match status" value="1"/>
</dbReference>
<dbReference type="Pfam" id="PF13406">
    <property type="entry name" value="SLT_2"/>
    <property type="match status" value="1"/>
</dbReference>
<sequence>MKYFLLISILFTSPIFTDYSEHPEAQDLINDLVQQHGFERSYVIKVLQAAEKKDKILESVSSPAEFTWTWDRYKKLFIEDKRISNGRNFLIDNRVLLNRVEKDFGVPREIITAILGVETRYGKIQGNHKVLDSLATLGFDFPRRSKFFKSELIEFFQLTQENNLDILSVEGSYAGAMGYGQFISSSYRAYAVDYDGDGYADLFNSVPDAVASIANYLKVHGWKPEGKIVQEIRFNNVRKTYKHNESSMKFIPLTFSEGVNEEYLIKEGDSLLAIAIDNDLDMNYLMKANGIDNPNDIKSGQKLFLNKKKDLYFIGDDNFIAITKYNISHFYAMAVYYLSLELKL</sequence>
<feature type="active site" evidence="1">
    <location>
        <position position="118"/>
    </location>
</feature>
<dbReference type="AlphaFoldDB" id="A0A368C8C8"/>
<dbReference type="Proteomes" id="UP000252915">
    <property type="component" value="Unassembled WGS sequence"/>
</dbReference>
<dbReference type="PANTHER" id="PTHR30163:SF9">
    <property type="entry name" value="MEMBRANE-BOUND LYTIC MUREIN TRANSGLYCOSYLASE B"/>
    <property type="match status" value="1"/>
</dbReference>
<evidence type="ECO:0000313" key="3">
    <source>
        <dbReference type="EMBL" id="RCL45357.1"/>
    </source>
</evidence>
<name>A0A368C8C8_9GAMM</name>
<dbReference type="InterPro" id="IPR031304">
    <property type="entry name" value="SLT_2"/>
</dbReference>